<dbReference type="OrthoDB" id="9811402at2"/>
<organism evidence="2 3">
    <name type="scientific">Scopulibacillus darangshiensis</name>
    <dbReference type="NCBI Taxonomy" id="442528"/>
    <lineage>
        <taxon>Bacteria</taxon>
        <taxon>Bacillati</taxon>
        <taxon>Bacillota</taxon>
        <taxon>Bacilli</taxon>
        <taxon>Bacillales</taxon>
        <taxon>Sporolactobacillaceae</taxon>
        <taxon>Scopulibacillus</taxon>
    </lineage>
</organism>
<evidence type="ECO:0000313" key="3">
    <source>
        <dbReference type="Proteomes" id="UP000295416"/>
    </source>
</evidence>
<keyword evidence="3" id="KW-1185">Reference proteome</keyword>
<comment type="caution">
    <text evidence="2">The sequence shown here is derived from an EMBL/GenBank/DDBJ whole genome shotgun (WGS) entry which is preliminary data.</text>
</comment>
<dbReference type="Gene3D" id="1.20.1500.10">
    <property type="entry name" value="YheA/YmcA-like"/>
    <property type="match status" value="1"/>
</dbReference>
<dbReference type="SUPFAM" id="SSF158622">
    <property type="entry name" value="YheA/YmcA-like"/>
    <property type="match status" value="1"/>
</dbReference>
<reference evidence="2 3" key="1">
    <citation type="submission" date="2019-03" db="EMBL/GenBank/DDBJ databases">
        <title>Genomic Encyclopedia of Type Strains, Phase IV (KMG-IV): sequencing the most valuable type-strain genomes for metagenomic binning, comparative biology and taxonomic classification.</title>
        <authorList>
            <person name="Goeker M."/>
        </authorList>
    </citation>
    <scope>NUCLEOTIDE SEQUENCE [LARGE SCALE GENOMIC DNA]</scope>
    <source>
        <strain evidence="2 3">DSM 19377</strain>
    </source>
</reference>
<dbReference type="InterPro" id="IPR023378">
    <property type="entry name" value="YheA/YmcA-like_dom_sf"/>
</dbReference>
<sequence length="119" mass="13829">MANNLHDVAYDLEKAIRNSEEYQTLTDAYKAVNEDEMAKKMFDNFRNLQMTLQQKQMSGETITEEEAQQAQQQVQVIQQHEAISKLMASEQRMSMLINDLNNIITKPLEDLYGKPEDLM</sequence>
<name>A0A4V2SN16_9BACL</name>
<dbReference type="RefSeq" id="WP_132745975.1">
    <property type="nucleotide sequence ID" value="NZ_SLXK01000011.1"/>
</dbReference>
<proteinExistence type="inferred from homology"/>
<protein>
    <recommendedName>
        <fullName evidence="1">UPF0342 protein EV207_11198</fullName>
    </recommendedName>
</protein>
<accession>A0A4V2SN16</accession>
<dbReference type="HAMAP" id="MF_01526">
    <property type="entry name" value="UPF0342"/>
    <property type="match status" value="1"/>
</dbReference>
<evidence type="ECO:0000256" key="1">
    <source>
        <dbReference type="HAMAP-Rule" id="MF_01526"/>
    </source>
</evidence>
<dbReference type="Proteomes" id="UP000295416">
    <property type="component" value="Unassembled WGS sequence"/>
</dbReference>
<gene>
    <name evidence="2" type="ORF">EV207_11198</name>
</gene>
<evidence type="ECO:0000313" key="2">
    <source>
        <dbReference type="EMBL" id="TCP29296.1"/>
    </source>
</evidence>
<dbReference type="InterPro" id="IPR010368">
    <property type="entry name" value="Com_YlbF"/>
</dbReference>
<dbReference type="AlphaFoldDB" id="A0A4V2SN16"/>
<dbReference type="Pfam" id="PF06133">
    <property type="entry name" value="Com_YlbF"/>
    <property type="match status" value="1"/>
</dbReference>
<comment type="similarity">
    <text evidence="1">Belongs to the UPF0342 family.</text>
</comment>
<dbReference type="EMBL" id="SLXK01000011">
    <property type="protein sequence ID" value="TCP29296.1"/>
    <property type="molecule type" value="Genomic_DNA"/>
</dbReference>